<dbReference type="Proteomes" id="UP000316270">
    <property type="component" value="Chromosome 1"/>
</dbReference>
<feature type="region of interest" description="Disordered" evidence="1">
    <location>
        <begin position="655"/>
        <end position="829"/>
    </location>
</feature>
<feature type="compositionally biased region" description="Low complexity" evidence="1">
    <location>
        <begin position="948"/>
        <end position="957"/>
    </location>
</feature>
<evidence type="ECO:0000313" key="2">
    <source>
        <dbReference type="EMBL" id="QDS67511.1"/>
    </source>
</evidence>
<dbReference type="OrthoDB" id="10442433at2759"/>
<feature type="compositionally biased region" description="Polar residues" evidence="1">
    <location>
        <begin position="1151"/>
        <end position="1162"/>
    </location>
</feature>
<evidence type="ECO:0000313" key="3">
    <source>
        <dbReference type="Proteomes" id="UP000316270"/>
    </source>
</evidence>
<feature type="compositionally biased region" description="Basic and acidic residues" evidence="1">
    <location>
        <begin position="672"/>
        <end position="685"/>
    </location>
</feature>
<keyword evidence="3" id="KW-1185">Reference proteome</keyword>
<feature type="compositionally biased region" description="Basic and acidic residues" evidence="1">
    <location>
        <begin position="729"/>
        <end position="743"/>
    </location>
</feature>
<organism evidence="2 3">
    <name type="scientific">Venturia effusa</name>
    <dbReference type="NCBI Taxonomy" id="50376"/>
    <lineage>
        <taxon>Eukaryota</taxon>
        <taxon>Fungi</taxon>
        <taxon>Dikarya</taxon>
        <taxon>Ascomycota</taxon>
        <taxon>Pezizomycotina</taxon>
        <taxon>Dothideomycetes</taxon>
        <taxon>Pleosporomycetidae</taxon>
        <taxon>Venturiales</taxon>
        <taxon>Venturiaceae</taxon>
        <taxon>Venturia</taxon>
    </lineage>
</organism>
<gene>
    <name evidence="2" type="ORF">FKW77_001601</name>
</gene>
<feature type="compositionally biased region" description="Acidic residues" evidence="1">
    <location>
        <begin position="1074"/>
        <end position="1086"/>
    </location>
</feature>
<dbReference type="EMBL" id="CP042185">
    <property type="protein sequence ID" value="QDS67511.1"/>
    <property type="molecule type" value="Genomic_DNA"/>
</dbReference>
<accession>A0A517KVX2</accession>
<feature type="region of interest" description="Disordered" evidence="1">
    <location>
        <begin position="939"/>
        <end position="969"/>
    </location>
</feature>
<protein>
    <submittedName>
        <fullName evidence="2">Uncharacterized protein</fullName>
    </submittedName>
</protein>
<feature type="compositionally biased region" description="Basic and acidic residues" evidence="1">
    <location>
        <begin position="251"/>
        <end position="265"/>
    </location>
</feature>
<sequence>MPSSAAAPSEFVKLVAYVDELEGGPPPITLTILAKPKWQVGRLQWVLIRAYQQYLSKAYPEFAGAYTITQYHAFPPKPQWDEIDHVCDILEKPKGLVGPHIHILATVEETEKMGTATTASSPSLPEAGTFKSPKKRTLNDSAVENLHKKHSPQEKHTAPPSSGTLRRPTRPPSIGGASRKRKNAPRSDLYEVGDDSEVETSHEDDLSHSNRASKRARTDAAQTPERQTPSATPTSAQPRPPTVHCTPVIDSSRKARKSVEHEETGLARGLWTDRENELMLAEIIKNGADTPTATLKDTLFPGRTTEGIRKRRKKMQIDRAEEIIQGRRGLGLPLIKSPASSKTPAKVKGSNSKPTTISRTPAKPKAHAVPENAATSKTPAKPKTPMKFKTPTLTKTPARLKSTTPRSVPHRRRDLSPVVLIEVVDDPLQTQLEVRPGGAVRVKTPNSSQLNRLDTASTASIEPERTESTASIVPVPLCAETTPSHDSGFDELVAEEEQRQDSIEWLPQTDARLKIPRSYNKFLKDARAAASSNKSVDRSQLHQSLRSGTLQSDEFVSSVPVIPSSPSPNLDPKIPAKHGLFLGHEAPIKCADPAVPVQDDHILSSPEKIRSPSPDTAAAWVEVERSSSKVARPSPGWPEDTPIAKCAIANAEAREAVHSTSAKSITSQTSPVEHDRKGQWHDRQQSIETNEAEEFDTRNSGQTPRTLNFKARTPRSLVRPIASRRLPFPRHDTSSEIESHSSDGDDGDSSANQSDMDADIETKPVITGYSQTKAKDGADVDTNYDSEADSSDDDSESSNDDDGAEIEVNMADANADSKAPIDVKRDAGTRLEVSTKIGTDVNLIVEADVDCSESSSDSDSSDDASDAEITLDANTRVGAERQKDGVDLSENAVNKFNSSDGDDSDSSSDESVKDYEVDAEIKSSTTNLMADILTGVNVESDVEEYSDHSSNSNSSESSDSEIDDTEVSVRRNVSKALGALVDIGAKSDCNVSTVSSQESDSESSSSDESSDDEGDEHSVEHDVNESKADALADQQLRSDAEQNRKNHDDLPADSLSSREIAPPTSKLQEKAAETEDDSDSDSDSGSDSDNSSESLGEEVEEDEEESESEENCAPIIAAQPLKRKMASRPLPKELTGEEVPPKRSREEKVTKSSLTNETQPQTELAPGIIKAKETRSFDKKMRRKWLLLMGS</sequence>
<feature type="region of interest" description="Disordered" evidence="1">
    <location>
        <begin position="850"/>
        <end position="917"/>
    </location>
</feature>
<evidence type="ECO:0000256" key="1">
    <source>
        <dbReference type="SAM" id="MobiDB-lite"/>
    </source>
</evidence>
<feature type="compositionally biased region" description="Basic and acidic residues" evidence="1">
    <location>
        <begin position="819"/>
        <end position="829"/>
    </location>
</feature>
<feature type="region of interest" description="Disordered" evidence="1">
    <location>
        <begin position="112"/>
        <end position="265"/>
    </location>
</feature>
<feature type="region of interest" description="Disordered" evidence="1">
    <location>
        <begin position="984"/>
        <end position="1166"/>
    </location>
</feature>
<feature type="compositionally biased region" description="Low complexity" evidence="1">
    <location>
        <begin position="373"/>
        <end position="391"/>
    </location>
</feature>
<feature type="compositionally biased region" description="Acidic residues" evidence="1">
    <location>
        <begin position="782"/>
        <end position="805"/>
    </location>
</feature>
<reference evidence="2 3" key="1">
    <citation type="submission" date="2019-07" db="EMBL/GenBank/DDBJ databases">
        <title>Finished genome of Venturia effusa.</title>
        <authorList>
            <person name="Young C.A."/>
            <person name="Cox M.P."/>
            <person name="Ganley A.R.D."/>
            <person name="David W.J."/>
        </authorList>
    </citation>
    <scope>NUCLEOTIDE SEQUENCE [LARGE SCALE GENOMIC DNA]</scope>
    <source>
        <strain evidence="3">albino</strain>
    </source>
</reference>
<feature type="compositionally biased region" description="Basic and acidic residues" evidence="1">
    <location>
        <begin position="1130"/>
        <end position="1150"/>
    </location>
</feature>
<name>A0A517KVX2_9PEZI</name>
<feature type="compositionally biased region" description="Basic and acidic residues" evidence="1">
    <location>
        <begin position="1016"/>
        <end position="1050"/>
    </location>
</feature>
<feature type="compositionally biased region" description="Acidic residues" evidence="1">
    <location>
        <begin position="1095"/>
        <end position="1110"/>
    </location>
</feature>
<feature type="compositionally biased region" description="Polar residues" evidence="1">
    <location>
        <begin position="338"/>
        <end position="359"/>
    </location>
</feature>
<proteinExistence type="predicted"/>
<feature type="compositionally biased region" description="Basic and acidic residues" evidence="1">
    <location>
        <begin position="199"/>
        <end position="208"/>
    </location>
</feature>
<feature type="compositionally biased region" description="Low complexity" evidence="1">
    <location>
        <begin position="991"/>
        <end position="1007"/>
    </location>
</feature>
<dbReference type="AlphaFoldDB" id="A0A517KVX2"/>
<feature type="compositionally biased region" description="Polar residues" evidence="1">
    <location>
        <begin position="220"/>
        <end position="237"/>
    </location>
</feature>
<feature type="region of interest" description="Disordered" evidence="1">
    <location>
        <begin position="332"/>
        <end position="391"/>
    </location>
</feature>
<feature type="compositionally biased region" description="Polar residues" evidence="1">
    <location>
        <begin position="658"/>
        <end position="671"/>
    </location>
</feature>